<dbReference type="Proteomes" id="UP001500728">
    <property type="component" value="Unassembled WGS sequence"/>
</dbReference>
<organism evidence="1 2">
    <name type="scientific">Streptomyces labedae</name>
    <dbReference type="NCBI Taxonomy" id="285569"/>
    <lineage>
        <taxon>Bacteria</taxon>
        <taxon>Bacillati</taxon>
        <taxon>Actinomycetota</taxon>
        <taxon>Actinomycetes</taxon>
        <taxon>Kitasatosporales</taxon>
        <taxon>Streptomycetaceae</taxon>
        <taxon>Streptomyces</taxon>
    </lineage>
</organism>
<reference evidence="2" key="1">
    <citation type="journal article" date="2019" name="Int. J. Syst. Evol. Microbiol.">
        <title>The Global Catalogue of Microorganisms (GCM) 10K type strain sequencing project: providing services to taxonomists for standard genome sequencing and annotation.</title>
        <authorList>
            <consortium name="The Broad Institute Genomics Platform"/>
            <consortium name="The Broad Institute Genome Sequencing Center for Infectious Disease"/>
            <person name="Wu L."/>
            <person name="Ma J."/>
        </authorList>
    </citation>
    <scope>NUCLEOTIDE SEQUENCE [LARGE SCALE GENOMIC DNA]</scope>
    <source>
        <strain evidence="2">JCM 9381</strain>
    </source>
</reference>
<sequence>MDYTTTGSAQSADTYYASTRNLAAGATSESTSRTQMGLWTIPSMPVRSAAICWKWPHWVKFSCLQASAHSIK</sequence>
<evidence type="ECO:0000313" key="2">
    <source>
        <dbReference type="Proteomes" id="UP001500728"/>
    </source>
</evidence>
<accession>A0ABP6QQ50</accession>
<evidence type="ECO:0000313" key="1">
    <source>
        <dbReference type="EMBL" id="GAA3246268.1"/>
    </source>
</evidence>
<keyword evidence="2" id="KW-1185">Reference proteome</keyword>
<gene>
    <name evidence="1" type="ORF">GCM10010469_02080</name>
</gene>
<proteinExistence type="predicted"/>
<dbReference type="EMBL" id="BAAAUW010000001">
    <property type="protein sequence ID" value="GAA3246268.1"/>
    <property type="molecule type" value="Genomic_DNA"/>
</dbReference>
<name>A0ABP6QQ50_9ACTN</name>
<comment type="caution">
    <text evidence="1">The sequence shown here is derived from an EMBL/GenBank/DDBJ whole genome shotgun (WGS) entry which is preliminary data.</text>
</comment>
<protein>
    <submittedName>
        <fullName evidence="1">Uncharacterized protein</fullName>
    </submittedName>
</protein>